<dbReference type="Gene3D" id="3.50.50.60">
    <property type="entry name" value="FAD/NAD(P)-binding domain"/>
    <property type="match status" value="1"/>
</dbReference>
<dbReference type="GO" id="GO:0016192">
    <property type="term" value="P:vesicle-mediated transport"/>
    <property type="evidence" value="ECO:0007669"/>
    <property type="project" value="TreeGrafter"/>
</dbReference>
<protein>
    <submittedName>
        <fullName evidence="2">Uncharacterized protein</fullName>
    </submittedName>
</protein>
<dbReference type="AlphaFoldDB" id="A0A482XG42"/>
<comment type="similarity">
    <text evidence="1">Belongs to the Rab GDI family.</text>
</comment>
<dbReference type="GO" id="GO:0005092">
    <property type="term" value="F:GDP-dissociation inhibitor activity"/>
    <property type="evidence" value="ECO:0007669"/>
    <property type="project" value="InterPro"/>
</dbReference>
<accession>A0A482XG42</accession>
<sequence length="107" mass="11851">MAEDDLLPTEYDVIVVGTGMAESIVAAAVSRIGKKVLHMDGKLAQHPKNHPTDFFITQSLSTALQQQKQAIAFWPQDSGDIMGKERGNEWDKKKERENCTPLLVTAN</sequence>
<evidence type="ECO:0000256" key="1">
    <source>
        <dbReference type="ARBA" id="ARBA00005593"/>
    </source>
</evidence>
<dbReference type="EMBL" id="QKKF02011176">
    <property type="protein sequence ID" value="RZF44258.1"/>
    <property type="molecule type" value="Genomic_DNA"/>
</dbReference>
<dbReference type="PANTHER" id="PTHR11787">
    <property type="entry name" value="RAB GDP-DISSOCIATION INHIBITOR"/>
    <property type="match status" value="1"/>
</dbReference>
<name>A0A482XG42_LAOST</name>
<dbReference type="PRINTS" id="PR00891">
    <property type="entry name" value="RABGDIREP"/>
</dbReference>
<dbReference type="InterPro" id="IPR036188">
    <property type="entry name" value="FAD/NAD-bd_sf"/>
</dbReference>
<dbReference type="InParanoid" id="A0A482XG42"/>
<dbReference type="STRING" id="195883.A0A482XG42"/>
<dbReference type="Proteomes" id="UP000291343">
    <property type="component" value="Unassembled WGS sequence"/>
</dbReference>
<dbReference type="SUPFAM" id="SSF51905">
    <property type="entry name" value="FAD/NAD(P)-binding domain"/>
    <property type="match status" value="1"/>
</dbReference>
<evidence type="ECO:0000313" key="3">
    <source>
        <dbReference type="Proteomes" id="UP000291343"/>
    </source>
</evidence>
<comment type="caution">
    <text evidence="2">The sequence shown here is derived from an EMBL/GenBank/DDBJ whole genome shotgun (WGS) entry which is preliminary data.</text>
</comment>
<dbReference type="Pfam" id="PF00996">
    <property type="entry name" value="GDI"/>
    <property type="match status" value="1"/>
</dbReference>
<gene>
    <name evidence="2" type="ORF">LSTR_LSTR012125</name>
</gene>
<dbReference type="GO" id="GO:0005634">
    <property type="term" value="C:nucleus"/>
    <property type="evidence" value="ECO:0007669"/>
    <property type="project" value="TreeGrafter"/>
</dbReference>
<reference evidence="2 3" key="1">
    <citation type="journal article" date="2017" name="Gigascience">
        <title>Genome sequence of the small brown planthopper, Laodelphax striatellus.</title>
        <authorList>
            <person name="Zhu J."/>
            <person name="Jiang F."/>
            <person name="Wang X."/>
            <person name="Yang P."/>
            <person name="Bao Y."/>
            <person name="Zhao W."/>
            <person name="Wang W."/>
            <person name="Lu H."/>
            <person name="Wang Q."/>
            <person name="Cui N."/>
            <person name="Li J."/>
            <person name="Chen X."/>
            <person name="Luo L."/>
            <person name="Yu J."/>
            <person name="Kang L."/>
            <person name="Cui F."/>
        </authorList>
    </citation>
    <scope>NUCLEOTIDE SEQUENCE [LARGE SCALE GENOMIC DNA]</scope>
    <source>
        <strain evidence="2">Lst14</strain>
    </source>
</reference>
<dbReference type="PANTHER" id="PTHR11787:SF4">
    <property type="entry name" value="CHM, RAB ESCORT PROTEIN 1"/>
    <property type="match status" value="1"/>
</dbReference>
<dbReference type="GO" id="GO:0007264">
    <property type="term" value="P:small GTPase-mediated signal transduction"/>
    <property type="evidence" value="ECO:0007669"/>
    <property type="project" value="InterPro"/>
</dbReference>
<dbReference type="GO" id="GO:0005968">
    <property type="term" value="C:Rab-protein geranylgeranyltransferase complex"/>
    <property type="evidence" value="ECO:0007669"/>
    <property type="project" value="TreeGrafter"/>
</dbReference>
<dbReference type="GO" id="GO:0005829">
    <property type="term" value="C:cytosol"/>
    <property type="evidence" value="ECO:0007669"/>
    <property type="project" value="TreeGrafter"/>
</dbReference>
<dbReference type="OrthoDB" id="1923006at2759"/>
<organism evidence="2 3">
    <name type="scientific">Laodelphax striatellus</name>
    <name type="common">Small brown planthopper</name>
    <name type="synonym">Delphax striatella</name>
    <dbReference type="NCBI Taxonomy" id="195883"/>
    <lineage>
        <taxon>Eukaryota</taxon>
        <taxon>Metazoa</taxon>
        <taxon>Ecdysozoa</taxon>
        <taxon>Arthropoda</taxon>
        <taxon>Hexapoda</taxon>
        <taxon>Insecta</taxon>
        <taxon>Pterygota</taxon>
        <taxon>Neoptera</taxon>
        <taxon>Paraneoptera</taxon>
        <taxon>Hemiptera</taxon>
        <taxon>Auchenorrhyncha</taxon>
        <taxon>Fulgoroidea</taxon>
        <taxon>Delphacidae</taxon>
        <taxon>Criomorphinae</taxon>
        <taxon>Laodelphax</taxon>
    </lineage>
</organism>
<evidence type="ECO:0000313" key="2">
    <source>
        <dbReference type="EMBL" id="RZF44258.1"/>
    </source>
</evidence>
<dbReference type="InterPro" id="IPR018203">
    <property type="entry name" value="GDP_dissociation_inhibitor"/>
</dbReference>
<proteinExistence type="inferred from homology"/>
<keyword evidence="3" id="KW-1185">Reference proteome</keyword>